<keyword evidence="11" id="KW-1185">Reference proteome</keyword>
<keyword evidence="4" id="KW-0804">Transcription</keyword>
<dbReference type="InterPro" id="IPR036388">
    <property type="entry name" value="WH-like_DNA-bd_sf"/>
</dbReference>
<dbReference type="InterPro" id="IPR011006">
    <property type="entry name" value="CheY-like_superfamily"/>
</dbReference>
<dbReference type="Proteomes" id="UP000003340">
    <property type="component" value="Unassembled WGS sequence"/>
</dbReference>
<evidence type="ECO:0000259" key="9">
    <source>
        <dbReference type="PROSITE" id="PS51755"/>
    </source>
</evidence>
<feature type="DNA-binding region" description="OmpR/PhoB-type" evidence="7">
    <location>
        <begin position="156"/>
        <end position="256"/>
    </location>
</feature>
<dbReference type="PANTHER" id="PTHR48111">
    <property type="entry name" value="REGULATOR OF RPOS"/>
    <property type="match status" value="1"/>
</dbReference>
<evidence type="ECO:0000313" key="10">
    <source>
        <dbReference type="EMBL" id="EEG31522.1"/>
    </source>
</evidence>
<dbReference type="Pfam" id="PF00072">
    <property type="entry name" value="Response_reg"/>
    <property type="match status" value="1"/>
</dbReference>
<dbReference type="EMBL" id="ACEC01000032">
    <property type="protein sequence ID" value="EEG31522.1"/>
    <property type="molecule type" value="Genomic_DNA"/>
</dbReference>
<dbReference type="Gene3D" id="6.10.250.690">
    <property type="match status" value="1"/>
</dbReference>
<dbReference type="Gene3D" id="3.40.50.2300">
    <property type="match status" value="1"/>
</dbReference>
<evidence type="ECO:0000259" key="8">
    <source>
        <dbReference type="PROSITE" id="PS50110"/>
    </source>
</evidence>
<dbReference type="SMART" id="SM00862">
    <property type="entry name" value="Trans_reg_C"/>
    <property type="match status" value="1"/>
</dbReference>
<dbReference type="GO" id="GO:0000156">
    <property type="term" value="F:phosphorelay response regulator activity"/>
    <property type="evidence" value="ECO:0007669"/>
    <property type="project" value="TreeGrafter"/>
</dbReference>
<evidence type="ECO:0000256" key="7">
    <source>
        <dbReference type="PROSITE-ProRule" id="PRU01091"/>
    </source>
</evidence>
<dbReference type="GO" id="GO:0006355">
    <property type="term" value="P:regulation of DNA-templated transcription"/>
    <property type="evidence" value="ECO:0007669"/>
    <property type="project" value="InterPro"/>
</dbReference>
<reference evidence="10 11" key="2">
    <citation type="submission" date="2009-02" db="EMBL/GenBank/DDBJ databases">
        <title>Draft genome sequence of Clostridium methylpentosum (DSM 5476).</title>
        <authorList>
            <person name="Sudarsanam P."/>
            <person name="Ley R."/>
            <person name="Guruge J."/>
            <person name="Turnbaugh P.J."/>
            <person name="Mahowald M."/>
            <person name="Liep D."/>
            <person name="Gordon J."/>
        </authorList>
    </citation>
    <scope>NUCLEOTIDE SEQUENCE [LARGE SCALE GENOMIC DNA]</scope>
    <source>
        <strain evidence="10 11">DSM 5476</strain>
    </source>
</reference>
<reference evidence="10 11" key="1">
    <citation type="submission" date="2009-01" db="EMBL/GenBank/DDBJ databases">
        <authorList>
            <person name="Fulton L."/>
            <person name="Clifton S."/>
            <person name="Fulton B."/>
            <person name="Xu J."/>
            <person name="Minx P."/>
            <person name="Pepin K.H."/>
            <person name="Johnson M."/>
            <person name="Bhonagiri V."/>
            <person name="Nash W.E."/>
            <person name="Mardis E.R."/>
            <person name="Wilson R.K."/>
        </authorList>
    </citation>
    <scope>NUCLEOTIDE SEQUENCE [LARGE SCALE GENOMIC DNA]</scope>
    <source>
        <strain evidence="10 11">DSM 5476</strain>
    </source>
</reference>
<dbReference type="InterPro" id="IPR001789">
    <property type="entry name" value="Sig_transdc_resp-reg_receiver"/>
</dbReference>
<dbReference type="GO" id="GO:0032993">
    <property type="term" value="C:protein-DNA complex"/>
    <property type="evidence" value="ECO:0007669"/>
    <property type="project" value="TreeGrafter"/>
</dbReference>
<dbReference type="HOGENOM" id="CLU_000445_30_3_9"/>
<feature type="domain" description="OmpR/PhoB-type" evidence="9">
    <location>
        <begin position="156"/>
        <end position="256"/>
    </location>
</feature>
<dbReference type="SMART" id="SM00448">
    <property type="entry name" value="REC"/>
    <property type="match status" value="1"/>
</dbReference>
<dbReference type="GO" id="GO:0005829">
    <property type="term" value="C:cytosol"/>
    <property type="evidence" value="ECO:0007669"/>
    <property type="project" value="TreeGrafter"/>
</dbReference>
<accession>C0EAH7</accession>
<dbReference type="eggNOG" id="COG0745">
    <property type="taxonomic scope" value="Bacteria"/>
</dbReference>
<dbReference type="InterPro" id="IPR001867">
    <property type="entry name" value="OmpR/PhoB-type_DNA-bd"/>
</dbReference>
<dbReference type="PROSITE" id="PS51755">
    <property type="entry name" value="OMPR_PHOB"/>
    <property type="match status" value="1"/>
</dbReference>
<dbReference type="InterPro" id="IPR039420">
    <property type="entry name" value="WalR-like"/>
</dbReference>
<name>C0EAH7_9FIRM</name>
<dbReference type="CDD" id="cd00383">
    <property type="entry name" value="trans_reg_C"/>
    <property type="match status" value="1"/>
</dbReference>
<keyword evidence="6" id="KW-0597">Phosphoprotein</keyword>
<dbReference type="SUPFAM" id="SSF52172">
    <property type="entry name" value="CheY-like"/>
    <property type="match status" value="1"/>
</dbReference>
<proteinExistence type="predicted"/>
<evidence type="ECO:0000256" key="5">
    <source>
        <dbReference type="ARBA" id="ARBA00024867"/>
    </source>
</evidence>
<comment type="caution">
    <text evidence="10">The sequence shown here is derived from an EMBL/GenBank/DDBJ whole genome shotgun (WGS) entry which is preliminary data.</text>
</comment>
<evidence type="ECO:0000256" key="2">
    <source>
        <dbReference type="ARBA" id="ARBA00023015"/>
    </source>
</evidence>
<dbReference type="PROSITE" id="PS50110">
    <property type="entry name" value="RESPONSE_REGULATORY"/>
    <property type="match status" value="1"/>
</dbReference>
<dbReference type="AlphaFoldDB" id="C0EAH7"/>
<sequence>MQTDWEQGLSPQSWGNDGPVGRLPYFGRADQGGIALAKILLVEDDRMLSRGIAFALSQEGHESICASTCREGLVLGRDAELALLDINLPDGNGLDLCTQLRRERSLPVIFLTANDTEREIVAGFETGCDDYIAKPFSVPVLKQRVRAVLRRADRQETVFSSGALRVDYQRYSVHKDGKPVKLTATEYALLELLTKNKGRVLTRQTLIERLWDCNENFVDENALSVNIARLRRKIEEDPKHPRYVITVFGIGYTWGEER</sequence>
<feature type="domain" description="Response regulatory" evidence="8">
    <location>
        <begin position="38"/>
        <end position="149"/>
    </location>
</feature>
<evidence type="ECO:0000256" key="6">
    <source>
        <dbReference type="PROSITE-ProRule" id="PRU00169"/>
    </source>
</evidence>
<keyword evidence="2" id="KW-0805">Transcription regulation</keyword>
<dbReference type="PANTHER" id="PTHR48111:SF73">
    <property type="entry name" value="ALKALINE PHOSPHATASE SYNTHESIS TRANSCRIPTIONAL REGULATORY PROTEIN PHOP"/>
    <property type="match status" value="1"/>
</dbReference>
<evidence type="ECO:0000256" key="4">
    <source>
        <dbReference type="ARBA" id="ARBA00023163"/>
    </source>
</evidence>
<keyword evidence="3 7" id="KW-0238">DNA-binding</keyword>
<comment type="function">
    <text evidence="5">May play the central regulatory role in sporulation. It may be an element of the effector pathway responsible for the activation of sporulation genes in response to nutritional stress. Spo0A may act in concert with spo0H (a sigma factor) to control the expression of some genes that are critical to the sporulation process.</text>
</comment>
<evidence type="ECO:0000313" key="11">
    <source>
        <dbReference type="Proteomes" id="UP000003340"/>
    </source>
</evidence>
<dbReference type="STRING" id="537013.CLOSTMETH_00832"/>
<feature type="modified residue" description="4-aspartylphosphate" evidence="6">
    <location>
        <position position="85"/>
    </location>
</feature>
<dbReference type="Gene3D" id="1.10.10.10">
    <property type="entry name" value="Winged helix-like DNA-binding domain superfamily/Winged helix DNA-binding domain"/>
    <property type="match status" value="1"/>
</dbReference>
<evidence type="ECO:0000256" key="1">
    <source>
        <dbReference type="ARBA" id="ARBA00018672"/>
    </source>
</evidence>
<organism evidence="10 11">
    <name type="scientific">[Clostridium] methylpentosum DSM 5476</name>
    <dbReference type="NCBI Taxonomy" id="537013"/>
    <lineage>
        <taxon>Bacteria</taxon>
        <taxon>Bacillati</taxon>
        <taxon>Bacillota</taxon>
        <taxon>Clostridia</taxon>
        <taxon>Eubacteriales</taxon>
        <taxon>Oscillospiraceae</taxon>
        <taxon>Oscillospiraceae incertae sedis</taxon>
    </lineage>
</organism>
<evidence type="ECO:0000256" key="3">
    <source>
        <dbReference type="ARBA" id="ARBA00023125"/>
    </source>
</evidence>
<dbReference type="Pfam" id="PF00486">
    <property type="entry name" value="Trans_reg_C"/>
    <property type="match status" value="1"/>
</dbReference>
<protein>
    <recommendedName>
        <fullName evidence="1">Stage 0 sporulation protein A homolog</fullName>
    </recommendedName>
</protein>
<gene>
    <name evidence="10" type="ORF">CLOSTMETH_00832</name>
</gene>
<dbReference type="GO" id="GO:0000976">
    <property type="term" value="F:transcription cis-regulatory region binding"/>
    <property type="evidence" value="ECO:0007669"/>
    <property type="project" value="TreeGrafter"/>
</dbReference>